<keyword evidence="5" id="KW-0282">Flagellum</keyword>
<dbReference type="OMA" id="IKEPAPY"/>
<accession>A0A8J5XKK0</accession>
<dbReference type="OrthoDB" id="313308at2759"/>
<evidence type="ECO:0000256" key="5">
    <source>
        <dbReference type="ARBA" id="ARBA00022846"/>
    </source>
</evidence>
<keyword evidence="9" id="KW-0175">Coiled coil</keyword>
<keyword evidence="8" id="KW-0966">Cell projection</keyword>
<comment type="subcellular location">
    <subcellularLocation>
        <location evidence="1">Cytoplasm</location>
        <location evidence="1">Cytoskeleton</location>
        <location evidence="1">Flagellum axoneme</location>
    </subcellularLocation>
</comment>
<dbReference type="PANTHER" id="PTHR21648">
    <property type="entry name" value="FLAGELLAR RADIAL SPOKE PROTEIN 3"/>
    <property type="match status" value="1"/>
</dbReference>
<keyword evidence="4" id="KW-0597">Phosphoprotein</keyword>
<evidence type="ECO:0000256" key="4">
    <source>
        <dbReference type="ARBA" id="ARBA00022553"/>
    </source>
</evidence>
<comment type="similarity">
    <text evidence="2">Belongs to the flagellar radial spoke RSP3 family.</text>
</comment>
<dbReference type="InterPro" id="IPR009290">
    <property type="entry name" value="Radial_spoke_3"/>
</dbReference>
<evidence type="ECO:0000256" key="10">
    <source>
        <dbReference type="SAM" id="MobiDB-lite"/>
    </source>
</evidence>
<dbReference type="PANTHER" id="PTHR21648:SF0">
    <property type="entry name" value="RADIAL SPOKE HEAD PROTEIN 3 HOMOLOG"/>
    <property type="match status" value="1"/>
</dbReference>
<sequence>MSAEVAYQHAEAPRSVAASRGTKSKYRPPPQQEQFGNSLVGPSNIMFDRRVVRGNTYAAQIIPPAMQAEMQARMELAKPAKKSKMPTEREFARNEVPPVDNRKHMDIQTEAYLEELSDRVVEADIDTQTDAFLDRPSAPIFVPMKTGVDRDTQIYEGDLFDFDVEVDPILEVLVGKTLEQSMLEVMEEEELAAMKEHQDHFEQIRNVELAETQRVEEAEKRRFEEKERRVAQEQARVQREAQIREKVAAHKFSKGYLQELHSAVFHNLRETGFFYNPLEREVTTDFLPWLVAEVQARVQRVAVGRALADSLIEAAVARQQALVDEAASLHGAVQGQLAEIARKEAEEKAAATAAAAAAAAEAAARAAENEPVADGGEAAGEE</sequence>
<keyword evidence="7" id="KW-0206">Cytoskeleton</keyword>
<keyword evidence="12" id="KW-1185">Reference proteome</keyword>
<keyword evidence="3" id="KW-0963">Cytoplasm</keyword>
<name>A0A8J5XKK0_DIALT</name>
<organism evidence="11 12">
    <name type="scientific">Diacronema lutheri</name>
    <name type="common">Unicellular marine alga</name>
    <name type="synonym">Monochrysis lutheri</name>
    <dbReference type="NCBI Taxonomy" id="2081491"/>
    <lineage>
        <taxon>Eukaryota</taxon>
        <taxon>Haptista</taxon>
        <taxon>Haptophyta</taxon>
        <taxon>Pavlovophyceae</taxon>
        <taxon>Pavlovales</taxon>
        <taxon>Pavlovaceae</taxon>
        <taxon>Diacronema</taxon>
    </lineage>
</organism>
<feature type="coiled-coil region" evidence="9">
    <location>
        <begin position="209"/>
        <end position="236"/>
    </location>
</feature>
<comment type="caution">
    <text evidence="11">The sequence shown here is derived from an EMBL/GenBank/DDBJ whole genome shotgun (WGS) entry which is preliminary data.</text>
</comment>
<proteinExistence type="inferred from homology"/>
<evidence type="ECO:0000256" key="9">
    <source>
        <dbReference type="SAM" id="Coils"/>
    </source>
</evidence>
<feature type="region of interest" description="Disordered" evidence="10">
    <location>
        <begin position="1"/>
        <end position="40"/>
    </location>
</feature>
<dbReference type="EMBL" id="JAGTXO010000002">
    <property type="protein sequence ID" value="KAG8469743.1"/>
    <property type="molecule type" value="Genomic_DNA"/>
</dbReference>
<protein>
    <recommendedName>
        <fullName evidence="13">Radial spoke protein 3</fullName>
    </recommendedName>
</protein>
<evidence type="ECO:0000313" key="12">
    <source>
        <dbReference type="Proteomes" id="UP000751190"/>
    </source>
</evidence>
<dbReference type="Proteomes" id="UP000751190">
    <property type="component" value="Unassembled WGS sequence"/>
</dbReference>
<evidence type="ECO:0000256" key="7">
    <source>
        <dbReference type="ARBA" id="ARBA00023212"/>
    </source>
</evidence>
<dbReference type="Pfam" id="PF06098">
    <property type="entry name" value="Radial_spoke_3"/>
    <property type="match status" value="1"/>
</dbReference>
<evidence type="ECO:0000256" key="3">
    <source>
        <dbReference type="ARBA" id="ARBA00022490"/>
    </source>
</evidence>
<evidence type="ECO:0000313" key="11">
    <source>
        <dbReference type="EMBL" id="KAG8469743.1"/>
    </source>
</evidence>
<reference evidence="11" key="1">
    <citation type="submission" date="2021-05" db="EMBL/GenBank/DDBJ databases">
        <title>The genome of the haptophyte Pavlova lutheri (Diacronema luteri, Pavlovales) - a model for lipid biosynthesis in eukaryotic algae.</title>
        <authorList>
            <person name="Hulatt C.J."/>
            <person name="Posewitz M.C."/>
        </authorList>
    </citation>
    <scope>NUCLEOTIDE SEQUENCE</scope>
    <source>
        <strain evidence="11">NIVA-4/92</strain>
    </source>
</reference>
<evidence type="ECO:0000256" key="2">
    <source>
        <dbReference type="ARBA" id="ARBA00006737"/>
    </source>
</evidence>
<dbReference type="AlphaFoldDB" id="A0A8J5XKK0"/>
<evidence type="ECO:0000256" key="8">
    <source>
        <dbReference type="ARBA" id="ARBA00023273"/>
    </source>
</evidence>
<dbReference type="GO" id="GO:0005929">
    <property type="term" value="C:cilium"/>
    <property type="evidence" value="ECO:0007669"/>
    <property type="project" value="TreeGrafter"/>
</dbReference>
<evidence type="ECO:0008006" key="13">
    <source>
        <dbReference type="Google" id="ProtNLM"/>
    </source>
</evidence>
<evidence type="ECO:0000256" key="1">
    <source>
        <dbReference type="ARBA" id="ARBA00004611"/>
    </source>
</evidence>
<evidence type="ECO:0000256" key="6">
    <source>
        <dbReference type="ARBA" id="ARBA00023069"/>
    </source>
</evidence>
<gene>
    <name evidence="11" type="ORF">KFE25_006198</name>
</gene>
<keyword evidence="6" id="KW-0969">Cilium</keyword>